<keyword evidence="1" id="KW-0862">Zinc</keyword>
<accession>A0ABU0A2E6</accession>
<dbReference type="SUPFAM" id="SSF56281">
    <property type="entry name" value="Metallo-hydrolase/oxidoreductase"/>
    <property type="match status" value="1"/>
</dbReference>
<proteinExistence type="predicted"/>
<evidence type="ECO:0000313" key="3">
    <source>
        <dbReference type="EMBL" id="MDQ0256525.1"/>
    </source>
</evidence>
<dbReference type="Proteomes" id="UP001230005">
    <property type="component" value="Unassembled WGS sequence"/>
</dbReference>
<dbReference type="RefSeq" id="WP_307328777.1">
    <property type="nucleotide sequence ID" value="NZ_JAUSUG010000017.1"/>
</dbReference>
<comment type="caution">
    <text evidence="3">The sequence shown here is derived from an EMBL/GenBank/DDBJ whole genome shotgun (WGS) entry which is preliminary data.</text>
</comment>
<reference evidence="3 4" key="1">
    <citation type="submission" date="2023-07" db="EMBL/GenBank/DDBJ databases">
        <title>Genomic Encyclopedia of Type Strains, Phase IV (KMG-IV): sequencing the most valuable type-strain genomes for metagenomic binning, comparative biology and taxonomic classification.</title>
        <authorList>
            <person name="Goeker M."/>
        </authorList>
    </citation>
    <scope>NUCLEOTIDE SEQUENCE [LARGE SCALE GENOMIC DNA]</scope>
    <source>
        <strain evidence="3 4">DSM 9768</strain>
    </source>
</reference>
<organism evidence="3 4">
    <name type="scientific">Evansella vedderi</name>
    <dbReference type="NCBI Taxonomy" id="38282"/>
    <lineage>
        <taxon>Bacteria</taxon>
        <taxon>Bacillati</taxon>
        <taxon>Bacillota</taxon>
        <taxon>Bacilli</taxon>
        <taxon>Bacillales</taxon>
        <taxon>Bacillaceae</taxon>
        <taxon>Evansella</taxon>
    </lineage>
</organism>
<gene>
    <name evidence="3" type="ORF">J2S74_003945</name>
</gene>
<protein>
    <submittedName>
        <fullName evidence="3">Ribonuclease BN (tRNA processing enzyme)</fullName>
    </submittedName>
</protein>
<dbReference type="InterPro" id="IPR036866">
    <property type="entry name" value="RibonucZ/Hydroxyglut_hydro"/>
</dbReference>
<dbReference type="EMBL" id="JAUSUG010000017">
    <property type="protein sequence ID" value="MDQ0256525.1"/>
    <property type="molecule type" value="Genomic_DNA"/>
</dbReference>
<feature type="domain" description="Metallo-beta-lactamase" evidence="2">
    <location>
        <begin position="18"/>
        <end position="212"/>
    </location>
</feature>
<evidence type="ECO:0000259" key="2">
    <source>
        <dbReference type="SMART" id="SM00849"/>
    </source>
</evidence>
<evidence type="ECO:0000313" key="4">
    <source>
        <dbReference type="Proteomes" id="UP001230005"/>
    </source>
</evidence>
<evidence type="ECO:0000256" key="1">
    <source>
        <dbReference type="ARBA" id="ARBA00022833"/>
    </source>
</evidence>
<sequence>MKITVIGSWGAYPGPGEATSAYLLEEGETKILLDCGSGVVSLLQKDHDLASIDAVVLSHYHHDHIADIGILQYSRVVDMNLDRTDQPLHIYAHQDDEQAFQQLGKKPYAEAFAYNDEEPLIIGPFTFSFHKTTHPAPCYGMKVQSPDDKLIVYTADTTYDETFIPFLQNADLLISECSFYEKQDAAPYGHMNSKEAATLAEKGQVKQLILSHLPHFGTHEQLVKEAAGYYTGCIHLAKVGLTVTLN</sequence>
<dbReference type="Pfam" id="PF12706">
    <property type="entry name" value="Lactamase_B_2"/>
    <property type="match status" value="1"/>
</dbReference>
<dbReference type="Gene3D" id="3.60.15.10">
    <property type="entry name" value="Ribonuclease Z/Hydroxyacylglutathione hydrolase-like"/>
    <property type="match status" value="1"/>
</dbReference>
<dbReference type="InterPro" id="IPR001279">
    <property type="entry name" value="Metallo-B-lactamas"/>
</dbReference>
<dbReference type="SMART" id="SM00849">
    <property type="entry name" value="Lactamase_B"/>
    <property type="match status" value="1"/>
</dbReference>
<keyword evidence="4" id="KW-1185">Reference proteome</keyword>
<dbReference type="PANTHER" id="PTHR46018:SF4">
    <property type="entry name" value="METALLO-HYDROLASE YHFI-RELATED"/>
    <property type="match status" value="1"/>
</dbReference>
<dbReference type="PANTHER" id="PTHR46018">
    <property type="entry name" value="ZINC PHOSPHODIESTERASE ELAC PROTEIN 1"/>
    <property type="match status" value="1"/>
</dbReference>
<name>A0ABU0A2E6_9BACI</name>
<dbReference type="CDD" id="cd07716">
    <property type="entry name" value="RNaseZ_short-form-like_MBL-fold"/>
    <property type="match status" value="1"/>
</dbReference>